<accession>A0A515D1H2</accession>
<feature type="region of interest" description="Disordered" evidence="1">
    <location>
        <begin position="1"/>
        <end position="30"/>
    </location>
</feature>
<dbReference type="Proteomes" id="UP000317572">
    <property type="component" value="Chromosome"/>
</dbReference>
<dbReference type="EMBL" id="CP033893">
    <property type="protein sequence ID" value="QDL34259.1"/>
    <property type="molecule type" value="Genomic_DNA"/>
</dbReference>
<evidence type="ECO:0000256" key="1">
    <source>
        <dbReference type="SAM" id="MobiDB-lite"/>
    </source>
</evidence>
<feature type="compositionally biased region" description="Basic and acidic residues" evidence="1">
    <location>
        <begin position="60"/>
        <end position="71"/>
    </location>
</feature>
<name>A0A515D1H2_SERLI</name>
<evidence type="ECO:0000313" key="3">
    <source>
        <dbReference type="Proteomes" id="UP000317572"/>
    </source>
</evidence>
<proteinExistence type="predicted"/>
<feature type="region of interest" description="Disordered" evidence="1">
    <location>
        <begin position="60"/>
        <end position="89"/>
    </location>
</feature>
<reference evidence="2 3" key="1">
    <citation type="submission" date="2018-11" db="EMBL/GenBank/DDBJ databases">
        <title>The first complete genome of Serratia liquefaciens isolated from metalophyte plant revel distinctness adaptive mechanisms in an extreme habitat.</title>
        <authorList>
            <person name="Caneschi W.L."/>
            <person name="Sanchez A.B."/>
            <person name="Felestrino E.B."/>
            <person name="Assis R.A.B."/>
            <person name="Lemes C.G.C."/>
            <person name="Cordeiro I.F."/>
            <person name="Fonseca N.P."/>
            <person name="Villa M."/>
            <person name="Vieira I.T."/>
            <person name="Moraes L.A."/>
            <person name="Kamino L.H.Y."/>
            <person name="do Carmo F."/>
            <person name="Garcia C.M."/>
            <person name="Almeida N.F."/>
            <person name="Silva R.S."/>
            <person name="Ferro J.A."/>
            <person name="Ferro M.I.T."/>
            <person name="Varani A.M."/>
            <person name="Ferreira R.M."/>
            <person name="dos Santos V.L."/>
            <person name="Silva U.C."/>
            <person name="Setubal J.C."/>
            <person name="Moreira L.M."/>
        </authorList>
    </citation>
    <scope>NUCLEOTIDE SEQUENCE [LARGE SCALE GENOMIC DNA]</scope>
    <source>
        <strain evidence="2 3">FG3</strain>
    </source>
</reference>
<protein>
    <submittedName>
        <fullName evidence="2">Uncharacterized protein</fullName>
    </submittedName>
</protein>
<organism evidence="2 3">
    <name type="scientific">Serratia liquefaciens</name>
    <dbReference type="NCBI Taxonomy" id="614"/>
    <lineage>
        <taxon>Bacteria</taxon>
        <taxon>Pseudomonadati</taxon>
        <taxon>Pseudomonadota</taxon>
        <taxon>Gammaproteobacteria</taxon>
        <taxon>Enterobacterales</taxon>
        <taxon>Yersiniaceae</taxon>
        <taxon>Serratia</taxon>
    </lineage>
</organism>
<sequence>MVPSQTQKPVIKAEGDEHSGPTFKPDNTEYGFLGRDPKGWGHLNAHLCYAPLIWPTKPHDSRLAARPNDRQRHSRTIAGHSLSAAKPDYASNGSRRIMVSLRSGPVEIMSTGTPVSSSMRLM</sequence>
<gene>
    <name evidence="2" type="ORF">EGO53_21760</name>
</gene>
<dbReference type="AlphaFoldDB" id="A0A515D1H2"/>
<evidence type="ECO:0000313" key="2">
    <source>
        <dbReference type="EMBL" id="QDL34259.1"/>
    </source>
</evidence>